<dbReference type="SMART" id="SM00974">
    <property type="entry name" value="T5orf172"/>
    <property type="match status" value="1"/>
</dbReference>
<accession>A0A837REF2</accession>
<evidence type="ECO:0000313" key="3">
    <source>
        <dbReference type="Proteomes" id="UP000051020"/>
    </source>
</evidence>
<evidence type="ECO:0000313" key="2">
    <source>
        <dbReference type="EMBL" id="KRK27116.1"/>
    </source>
</evidence>
<dbReference type="GeneID" id="49393225"/>
<evidence type="ECO:0000259" key="1">
    <source>
        <dbReference type="SMART" id="SM00974"/>
    </source>
</evidence>
<dbReference type="Pfam" id="PF13455">
    <property type="entry name" value="MUG113"/>
    <property type="match status" value="1"/>
</dbReference>
<sequence>MANSNLIRSLNDIFNDPDVDDMLKAPAKHRPVVYDTELDGFREINAWVESHNGSEPQKLRDPSQLKQRKLASRLKGIREDPNRRKHLLPYDTFGLLRSDETQTSLEEAVRKEKSNFSSLDDILGDDSILFSDTSAQLIDGKLFDTKIYKDIQREQENRPELVSQRKMMANFSEFEPMFKKVQAEITSGKRQLRAFKNYEILRHHFYVLKGQLLYVDEIGAEIELSNNSHRKKDARLHVIYDNGTDNHPLRNGLAASLYGRQGRVVSEPENHFILNADDQVTGFIYVLKSLSTNEQVVRIQQNNSLYKVGFTAGSIRKRIANAENESTYLYAPVQIIEEMKVVNLNAEALETALHHAMAEYQLKIDITAANGRLIHPREWFVIDLTQIEEIAADIISKLRMQS</sequence>
<feature type="domain" description="Bacteriophage T5 Orf172 DNA-binding" evidence="1">
    <location>
        <begin position="300"/>
        <end position="394"/>
    </location>
</feature>
<dbReference type="Proteomes" id="UP000051020">
    <property type="component" value="Unassembled WGS sequence"/>
</dbReference>
<dbReference type="InterPro" id="IPR018306">
    <property type="entry name" value="Phage_T5_Orf172_DNA-bd"/>
</dbReference>
<gene>
    <name evidence="2" type="ORF">FD24_GL000268</name>
</gene>
<name>A0A837REF2_LACPE</name>
<reference evidence="2 3" key="1">
    <citation type="journal article" date="2015" name="Genome Announc.">
        <title>Expanding the biotechnology potential of lactobacilli through comparative genomics of 213 strains and associated genera.</title>
        <authorList>
            <person name="Sun Z."/>
            <person name="Harris H.M."/>
            <person name="McCann A."/>
            <person name="Guo C."/>
            <person name="Argimon S."/>
            <person name="Zhang W."/>
            <person name="Yang X."/>
            <person name="Jeffery I.B."/>
            <person name="Cooney J.C."/>
            <person name="Kagawa T.F."/>
            <person name="Liu W."/>
            <person name="Song Y."/>
            <person name="Salvetti E."/>
            <person name="Wrobel A."/>
            <person name="Rasinkangas P."/>
            <person name="Parkhill J."/>
            <person name="Rea M.C."/>
            <person name="O'Sullivan O."/>
            <person name="Ritari J."/>
            <person name="Douillard F.P."/>
            <person name="Paul Ross R."/>
            <person name="Yang R."/>
            <person name="Briner A.E."/>
            <person name="Felis G.E."/>
            <person name="de Vos W.M."/>
            <person name="Barrangou R."/>
            <person name="Klaenhammer T.R."/>
            <person name="Caufield P.W."/>
            <person name="Cui Y."/>
            <person name="Zhang H."/>
            <person name="O'Toole P.W."/>
        </authorList>
    </citation>
    <scope>NUCLEOTIDE SEQUENCE [LARGE SCALE GENOMIC DNA]</scope>
    <source>
        <strain evidence="2 3">DSM 20314</strain>
    </source>
</reference>
<dbReference type="RefSeq" id="WP_050339046.1">
    <property type="nucleotide sequence ID" value="NZ_AZCU01000001.1"/>
</dbReference>
<dbReference type="EMBL" id="AZCU01000001">
    <property type="protein sequence ID" value="KRK27116.1"/>
    <property type="molecule type" value="Genomic_DNA"/>
</dbReference>
<dbReference type="AlphaFoldDB" id="A0A837REF2"/>
<organism evidence="2 3">
    <name type="scientific">Lactiplantibacillus pentosus DSM 20314</name>
    <dbReference type="NCBI Taxonomy" id="1423791"/>
    <lineage>
        <taxon>Bacteria</taxon>
        <taxon>Bacillati</taxon>
        <taxon>Bacillota</taxon>
        <taxon>Bacilli</taxon>
        <taxon>Lactobacillales</taxon>
        <taxon>Lactobacillaceae</taxon>
        <taxon>Lactiplantibacillus</taxon>
    </lineage>
</organism>
<comment type="caution">
    <text evidence="2">The sequence shown here is derived from an EMBL/GenBank/DDBJ whole genome shotgun (WGS) entry which is preliminary data.</text>
</comment>
<proteinExistence type="predicted"/>
<protein>
    <submittedName>
        <fullName evidence="2">Yeec-like protein</fullName>
    </submittedName>
</protein>